<dbReference type="GO" id="GO:0003684">
    <property type="term" value="F:damaged DNA binding"/>
    <property type="evidence" value="ECO:0007669"/>
    <property type="project" value="InterPro"/>
</dbReference>
<evidence type="ECO:0000256" key="20">
    <source>
        <dbReference type="PROSITE-ProRule" id="PRU00391"/>
    </source>
</evidence>
<keyword evidence="12" id="KW-0862">Zinc</keyword>
<evidence type="ECO:0000313" key="23">
    <source>
        <dbReference type="EMBL" id="AGF46653.1"/>
    </source>
</evidence>
<evidence type="ECO:0000256" key="19">
    <source>
        <dbReference type="ARBA" id="ARBA00044632"/>
    </source>
</evidence>
<sequence>MPELPEVEITKQGIRNRIFQKKLNKIVIRNNRLRWPIDNNTDEILKERIVLDCTRRSKYILIHFEHGIQFIHLGMSGSLQFSYLDKPLEKHDHVEWIFEEFALRLNDPRRFGAVIWHPYENGPIELHPLINKLGIEPFSNDFTGEYLYNKFKINNTNIKQALLNGKIVVGIGNIYASEILFKSRINPFLKTKYLSINQCEELAQIIIETLNEAIASGGSSIKNFVDSNGKQGSYIEKYAYVYNREGKQCKICKKNDIIKIYQNNRSTYYCPLCQD</sequence>
<dbReference type="STRING" id="1208919.CDSE_0309"/>
<evidence type="ECO:0000256" key="11">
    <source>
        <dbReference type="ARBA" id="ARBA00022801"/>
    </source>
</evidence>
<dbReference type="CDD" id="cd08966">
    <property type="entry name" value="EcFpg-like_N"/>
    <property type="match status" value="1"/>
</dbReference>
<dbReference type="NCBIfam" id="NF002211">
    <property type="entry name" value="PRK01103.1"/>
    <property type="match status" value="1"/>
</dbReference>
<dbReference type="HOGENOM" id="CLU_038423_1_1_4"/>
<evidence type="ECO:0000256" key="4">
    <source>
        <dbReference type="ARBA" id="ARBA00011245"/>
    </source>
</evidence>
<dbReference type="SMART" id="SM00898">
    <property type="entry name" value="Fapy_DNA_glyco"/>
    <property type="match status" value="1"/>
</dbReference>
<feature type="domain" description="Formamidopyrimidine-DNA glycosylase catalytic" evidence="22">
    <location>
        <begin position="2"/>
        <end position="112"/>
    </location>
</feature>
<dbReference type="GO" id="GO:0034039">
    <property type="term" value="F:8-oxo-7,8-dihydroguanine DNA N-glycosylase activity"/>
    <property type="evidence" value="ECO:0007669"/>
    <property type="project" value="TreeGrafter"/>
</dbReference>
<dbReference type="GO" id="GO:0140078">
    <property type="term" value="F:class I DNA-(apurinic or apyrimidinic site) endonuclease activity"/>
    <property type="evidence" value="ECO:0007669"/>
    <property type="project" value="UniProtKB-EC"/>
</dbReference>
<dbReference type="InterPro" id="IPR015886">
    <property type="entry name" value="H2TH_FPG"/>
</dbReference>
<dbReference type="SUPFAM" id="SSF46946">
    <property type="entry name" value="S13-like H2TH domain"/>
    <property type="match status" value="1"/>
</dbReference>
<evidence type="ECO:0000256" key="1">
    <source>
        <dbReference type="ARBA" id="ARBA00001668"/>
    </source>
</evidence>
<keyword evidence="10 20" id="KW-0863">Zinc-finger</keyword>
<dbReference type="GO" id="GO:0008270">
    <property type="term" value="F:zinc ion binding"/>
    <property type="evidence" value="ECO:0007669"/>
    <property type="project" value="UniProtKB-KW"/>
</dbReference>
<dbReference type="EC" id="4.2.99.18" evidence="6"/>
<dbReference type="GO" id="GO:0006284">
    <property type="term" value="P:base-excision repair"/>
    <property type="evidence" value="ECO:0007669"/>
    <property type="project" value="InterPro"/>
</dbReference>
<comment type="similarity">
    <text evidence="3">Belongs to the FPG family.</text>
</comment>
<evidence type="ECO:0000256" key="14">
    <source>
        <dbReference type="ARBA" id="ARBA00023204"/>
    </source>
</evidence>
<dbReference type="OrthoDB" id="9800855at2"/>
<evidence type="ECO:0000256" key="8">
    <source>
        <dbReference type="ARBA" id="ARBA00022723"/>
    </source>
</evidence>
<keyword evidence="9" id="KW-0227">DNA damage</keyword>
<dbReference type="Gene3D" id="3.20.190.10">
    <property type="entry name" value="MutM-like, N-terminal"/>
    <property type="match status" value="1"/>
</dbReference>
<dbReference type="InterPro" id="IPR000214">
    <property type="entry name" value="Znf_DNA_glyclase/AP_lyase"/>
</dbReference>
<keyword evidence="24" id="KW-1185">Reference proteome</keyword>
<evidence type="ECO:0000256" key="16">
    <source>
        <dbReference type="ARBA" id="ARBA00023268"/>
    </source>
</evidence>
<evidence type="ECO:0000256" key="2">
    <source>
        <dbReference type="ARBA" id="ARBA00001947"/>
    </source>
</evidence>
<proteinExistence type="inferred from homology"/>
<keyword evidence="8" id="KW-0479">Metal-binding</keyword>
<protein>
    <recommendedName>
        <fullName evidence="7">Formamidopyrimidine-DNA glycosylase</fullName>
        <ecNumber evidence="5">3.2.2.23</ecNumber>
        <ecNumber evidence="6">4.2.99.18</ecNumber>
    </recommendedName>
    <alternativeName>
        <fullName evidence="18">DNA-(apurinic or apyrimidinic site) lyase MutM</fullName>
    </alternativeName>
</protein>
<dbReference type="Pfam" id="PF06831">
    <property type="entry name" value="H2TH"/>
    <property type="match status" value="1"/>
</dbReference>
<reference evidence="23 24" key="1">
    <citation type="journal article" date="2013" name="Genome Biol. Evol.">
        <title>Genome evolution and phylogenomic analysis of candidatus kinetoplastibacterium, the betaproteobacterial endosymbionts of strigomonas and angomonas.</title>
        <authorList>
            <person name="Alves J.M."/>
            <person name="Serrano M.G."/>
            <person name="Maia da Silva F."/>
            <person name="Voegtly L.J."/>
            <person name="Matveyev A.V."/>
            <person name="Teixeira M.M."/>
            <person name="Camargo E.P."/>
            <person name="Buck G.A."/>
        </authorList>
    </citation>
    <scope>NUCLEOTIDE SEQUENCE [LARGE SCALE GENOMIC DNA]</scope>
    <source>
        <strain evidence="23 24">TCC079E</strain>
    </source>
</reference>
<dbReference type="SMART" id="SM01232">
    <property type="entry name" value="H2TH"/>
    <property type="match status" value="1"/>
</dbReference>
<dbReference type="Proteomes" id="UP000011547">
    <property type="component" value="Chromosome"/>
</dbReference>
<dbReference type="InterPro" id="IPR010979">
    <property type="entry name" value="Ribosomal_uS13-like_H2TH"/>
</dbReference>
<dbReference type="NCBIfam" id="TIGR00577">
    <property type="entry name" value="fpg"/>
    <property type="match status" value="1"/>
</dbReference>
<dbReference type="FunFam" id="1.10.8.50:FF:000003">
    <property type="entry name" value="Formamidopyrimidine-DNA glycosylase"/>
    <property type="match status" value="1"/>
</dbReference>
<evidence type="ECO:0000256" key="13">
    <source>
        <dbReference type="ARBA" id="ARBA00023125"/>
    </source>
</evidence>
<dbReference type="AlphaFoldDB" id="M1L1K9"/>
<comment type="subunit">
    <text evidence="4">Monomer.</text>
</comment>
<dbReference type="eggNOG" id="COG0266">
    <property type="taxonomic scope" value="Bacteria"/>
</dbReference>
<evidence type="ECO:0000259" key="22">
    <source>
        <dbReference type="PROSITE" id="PS51068"/>
    </source>
</evidence>
<dbReference type="Pfam" id="PF01149">
    <property type="entry name" value="Fapy_DNA_glyco"/>
    <property type="match status" value="1"/>
</dbReference>
<dbReference type="PATRIC" id="fig|1208919.3.peg.90"/>
<keyword evidence="15 23" id="KW-0456">Lyase</keyword>
<dbReference type="KEGG" id="kde:CDSE_0309"/>
<keyword evidence="16" id="KW-0511">Multifunctional enzyme</keyword>
<evidence type="ECO:0000256" key="10">
    <source>
        <dbReference type="ARBA" id="ARBA00022771"/>
    </source>
</evidence>
<dbReference type="InterPro" id="IPR012319">
    <property type="entry name" value="FPG_cat"/>
</dbReference>
<dbReference type="InterPro" id="IPR020629">
    <property type="entry name" value="FPG_Glyclase"/>
</dbReference>
<dbReference type="SUPFAM" id="SSF57716">
    <property type="entry name" value="Glucocorticoid receptor-like (DNA-binding domain)"/>
    <property type="match status" value="1"/>
</dbReference>
<accession>M1L1K9</accession>
<evidence type="ECO:0000256" key="15">
    <source>
        <dbReference type="ARBA" id="ARBA00023239"/>
    </source>
</evidence>
<dbReference type="EMBL" id="CP003803">
    <property type="protein sequence ID" value="AGF46653.1"/>
    <property type="molecule type" value="Genomic_DNA"/>
</dbReference>
<gene>
    <name evidence="23" type="ORF">CDSE_0309</name>
</gene>
<evidence type="ECO:0000256" key="12">
    <source>
        <dbReference type="ARBA" id="ARBA00022833"/>
    </source>
</evidence>
<evidence type="ECO:0000259" key="21">
    <source>
        <dbReference type="PROSITE" id="PS51066"/>
    </source>
</evidence>
<keyword evidence="17" id="KW-0326">Glycosidase</keyword>
<evidence type="ECO:0000256" key="6">
    <source>
        <dbReference type="ARBA" id="ARBA00012720"/>
    </source>
</evidence>
<dbReference type="RefSeq" id="WP_015396064.1">
    <property type="nucleotide sequence ID" value="NC_020294.1"/>
</dbReference>
<evidence type="ECO:0000256" key="3">
    <source>
        <dbReference type="ARBA" id="ARBA00009409"/>
    </source>
</evidence>
<dbReference type="PROSITE" id="PS51066">
    <property type="entry name" value="ZF_FPG_2"/>
    <property type="match status" value="1"/>
</dbReference>
<dbReference type="InterPro" id="IPR035937">
    <property type="entry name" value="FPG_N"/>
</dbReference>
<comment type="cofactor">
    <cofactor evidence="2">
        <name>Zn(2+)</name>
        <dbReference type="ChEBI" id="CHEBI:29105"/>
    </cofactor>
</comment>
<evidence type="ECO:0000256" key="5">
    <source>
        <dbReference type="ARBA" id="ARBA00012024"/>
    </source>
</evidence>
<dbReference type="SUPFAM" id="SSF81624">
    <property type="entry name" value="N-terminal domain of MutM-like DNA repair proteins"/>
    <property type="match status" value="1"/>
</dbReference>
<comment type="catalytic activity">
    <reaction evidence="19">
        <text>2'-deoxyribonucleotide-(2'-deoxyribose 5'-phosphate)-2'-deoxyribonucleotide-DNA = a 3'-end 2'-deoxyribonucleotide-(2,3-dehydro-2,3-deoxyribose 5'-phosphate)-DNA + a 5'-end 5'-phospho-2'-deoxyribonucleoside-DNA + H(+)</text>
        <dbReference type="Rhea" id="RHEA:66592"/>
        <dbReference type="Rhea" id="RHEA-COMP:13180"/>
        <dbReference type="Rhea" id="RHEA-COMP:16897"/>
        <dbReference type="Rhea" id="RHEA-COMP:17067"/>
        <dbReference type="ChEBI" id="CHEBI:15378"/>
        <dbReference type="ChEBI" id="CHEBI:136412"/>
        <dbReference type="ChEBI" id="CHEBI:157695"/>
        <dbReference type="ChEBI" id="CHEBI:167181"/>
        <dbReference type="EC" id="4.2.99.18"/>
    </reaction>
</comment>
<evidence type="ECO:0000256" key="17">
    <source>
        <dbReference type="ARBA" id="ARBA00023295"/>
    </source>
</evidence>
<evidence type="ECO:0000256" key="18">
    <source>
        <dbReference type="ARBA" id="ARBA00030638"/>
    </source>
</evidence>
<comment type="catalytic activity">
    <reaction evidence="1">
        <text>Hydrolysis of DNA containing ring-opened 7-methylguanine residues, releasing 2,6-diamino-4-hydroxy-5-(N-methyl)formamidopyrimidine.</text>
        <dbReference type="EC" id="3.2.2.23"/>
    </reaction>
</comment>
<dbReference type="Gene3D" id="1.10.8.50">
    <property type="match status" value="1"/>
</dbReference>
<name>M1L1K9_9PROT</name>
<feature type="domain" description="FPG-type" evidence="21">
    <location>
        <begin position="240"/>
        <end position="275"/>
    </location>
</feature>
<evidence type="ECO:0000256" key="7">
    <source>
        <dbReference type="ARBA" id="ARBA00016240"/>
    </source>
</evidence>
<dbReference type="EC" id="3.2.2.23" evidence="5"/>
<keyword evidence="13" id="KW-0238">DNA-binding</keyword>
<evidence type="ECO:0000313" key="24">
    <source>
        <dbReference type="Proteomes" id="UP000011547"/>
    </source>
</evidence>
<dbReference type="PANTHER" id="PTHR22993:SF9">
    <property type="entry name" value="FORMAMIDOPYRIMIDINE-DNA GLYCOSYLASE"/>
    <property type="match status" value="1"/>
</dbReference>
<keyword evidence="11" id="KW-0378">Hydrolase</keyword>
<evidence type="ECO:0000256" key="9">
    <source>
        <dbReference type="ARBA" id="ARBA00022763"/>
    </source>
</evidence>
<dbReference type="PROSITE" id="PS51068">
    <property type="entry name" value="FPG_CAT"/>
    <property type="match status" value="1"/>
</dbReference>
<dbReference type="PANTHER" id="PTHR22993">
    <property type="entry name" value="FORMAMIDOPYRIMIDINE-DNA GLYCOSYLASE"/>
    <property type="match status" value="1"/>
</dbReference>
<keyword evidence="14" id="KW-0234">DNA repair</keyword>
<organism evidence="23 24">
    <name type="scientific">Candidatus Kinetoplastidibacterium desouzai TCC079E</name>
    <dbReference type="NCBI Taxonomy" id="1208919"/>
    <lineage>
        <taxon>Bacteria</taxon>
        <taxon>Pseudomonadati</taxon>
        <taxon>Pseudomonadota</taxon>
        <taxon>Betaproteobacteria</taxon>
        <taxon>Candidatus Kinetoplastidibacterium</taxon>
    </lineage>
</organism>